<evidence type="ECO:0000313" key="3">
    <source>
        <dbReference type="EMBL" id="RKO62834.1"/>
    </source>
</evidence>
<name>A0A420VGQ6_9BACI</name>
<gene>
    <name evidence="3" type="ORF">Cdeb_00564</name>
</gene>
<dbReference type="AlphaFoldDB" id="A0A420VGQ6"/>
<evidence type="ECO:0000313" key="4">
    <source>
        <dbReference type="Proteomes" id="UP000286235"/>
    </source>
</evidence>
<reference evidence="3 4" key="1">
    <citation type="submission" date="2013-12" db="EMBL/GenBank/DDBJ databases">
        <title>Genome and proteome characterization of Caldibacillus debilis GB1 derived from a cellulolytic aero-tolerant co-culture.</title>
        <authorList>
            <person name="Wushke S.T."/>
            <person name="Zhang X."/>
            <person name="Fristensky B."/>
            <person name="Wilkins J.A."/>
            <person name="Levin D.B."/>
            <person name="Sparling R."/>
        </authorList>
    </citation>
    <scope>NUCLEOTIDE SEQUENCE [LARGE SCALE GENOMIC DNA]</scope>
    <source>
        <strain evidence="3 4">GB1</strain>
    </source>
</reference>
<feature type="domain" description="Glycosyltransferase subfamily 4-like N-terminal" evidence="2">
    <location>
        <begin position="3"/>
        <end position="145"/>
    </location>
</feature>
<dbReference type="Pfam" id="PF00534">
    <property type="entry name" value="Glycos_transf_1"/>
    <property type="match status" value="1"/>
</dbReference>
<dbReference type="PANTHER" id="PTHR12526">
    <property type="entry name" value="GLYCOSYLTRANSFERASE"/>
    <property type="match status" value="1"/>
</dbReference>
<proteinExistence type="predicted"/>
<dbReference type="CDD" id="cd03808">
    <property type="entry name" value="GT4_CapM-like"/>
    <property type="match status" value="1"/>
</dbReference>
<dbReference type="SUPFAM" id="SSF53756">
    <property type="entry name" value="UDP-Glycosyltransferase/glycogen phosphorylase"/>
    <property type="match status" value="1"/>
</dbReference>
<dbReference type="RefSeq" id="WP_120667556.1">
    <property type="nucleotide sequence ID" value="NZ_AZRV01000012.1"/>
</dbReference>
<dbReference type="PANTHER" id="PTHR12526:SF630">
    <property type="entry name" value="GLYCOSYLTRANSFERASE"/>
    <property type="match status" value="1"/>
</dbReference>
<feature type="domain" description="Glycosyl transferase family 1" evidence="1">
    <location>
        <begin position="183"/>
        <end position="342"/>
    </location>
</feature>
<protein>
    <submittedName>
        <fullName evidence="3">Glycosyltransferase</fullName>
    </submittedName>
</protein>
<dbReference type="EMBL" id="AZRV01000012">
    <property type="protein sequence ID" value="RKO62834.1"/>
    <property type="molecule type" value="Genomic_DNA"/>
</dbReference>
<keyword evidence="4" id="KW-1185">Reference proteome</keyword>
<dbReference type="Proteomes" id="UP000286235">
    <property type="component" value="Unassembled WGS sequence"/>
</dbReference>
<comment type="caution">
    <text evidence="3">The sequence shown here is derived from an EMBL/GenBank/DDBJ whole genome shotgun (WGS) entry which is preliminary data.</text>
</comment>
<dbReference type="InterPro" id="IPR028098">
    <property type="entry name" value="Glyco_trans_4-like_N"/>
</dbReference>
<dbReference type="GO" id="GO:0016757">
    <property type="term" value="F:glycosyltransferase activity"/>
    <property type="evidence" value="ECO:0007669"/>
    <property type="project" value="InterPro"/>
</dbReference>
<dbReference type="InterPro" id="IPR001296">
    <property type="entry name" value="Glyco_trans_1"/>
</dbReference>
<dbReference type="Pfam" id="PF13477">
    <property type="entry name" value="Glyco_trans_4_2"/>
    <property type="match status" value="1"/>
</dbReference>
<organism evidence="3 4">
    <name type="scientific">Caldibacillus debilis GB1</name>
    <dbReference type="NCBI Taxonomy" id="1339248"/>
    <lineage>
        <taxon>Bacteria</taxon>
        <taxon>Bacillati</taxon>
        <taxon>Bacillota</taxon>
        <taxon>Bacilli</taxon>
        <taxon>Bacillales</taxon>
        <taxon>Bacillaceae</taxon>
        <taxon>Caldibacillus</taxon>
    </lineage>
</organism>
<evidence type="ECO:0000259" key="1">
    <source>
        <dbReference type="Pfam" id="PF00534"/>
    </source>
</evidence>
<accession>A0A420VGQ6</accession>
<evidence type="ECO:0000259" key="2">
    <source>
        <dbReference type="Pfam" id="PF13477"/>
    </source>
</evidence>
<dbReference type="Gene3D" id="3.40.50.2000">
    <property type="entry name" value="Glycogen Phosphorylase B"/>
    <property type="match status" value="2"/>
</dbReference>
<sequence length="371" mass="42963">MKKILFTATVDSHILNFHIPYIKWFREKGYEVHVASNGTKNIPYVTKKFNIPFERAPFKLVNFKAYKELKYIIENNDYVLIHCHTPVGSVITRLAAKNARKKGTKIIYTAHGFHFFKGAPLKNWLFYYPIEKWLSKYTDCIITINDEDYQIAKNKFKTKKVERVNGVGVDLKKFTMQTKEMKSNLRNKYKYDNSDFILFFAAELNKNKHQDLLIKATSIIKNKIPQVKLLLAGDGPLKDFYKKLANQLGVKEYVEFLGYRKDIQNLLCLSDVVVSSSRREGLPVNIMEAMATGLPLVVTNCRGNRDLVKNKVNGFVVALDDVLGLVNSIEQIFNSKELKEKYSLSSLEMVQKYSLDSVLPKMEEIYYSYLR</sequence>
<keyword evidence="3" id="KW-0808">Transferase</keyword>